<dbReference type="GO" id="GO:0050532">
    <property type="term" value="F:2-phosphosulfolactate phosphatase activity"/>
    <property type="evidence" value="ECO:0007669"/>
    <property type="project" value="UniProtKB-UniRule"/>
</dbReference>
<comment type="caution">
    <text evidence="9">The sequence shown here is derived from an EMBL/GenBank/DDBJ whole genome shotgun (WGS) entry which is preliminary data.</text>
</comment>
<accession>A0A6I4VWW3</accession>
<dbReference type="InterPro" id="IPR005238">
    <property type="entry name" value="ComB-like"/>
</dbReference>
<keyword evidence="10" id="KW-1185">Reference proteome</keyword>
<dbReference type="GO" id="GO:0050545">
    <property type="term" value="F:sulfopyruvate decarboxylase activity"/>
    <property type="evidence" value="ECO:0007669"/>
    <property type="project" value="TreeGrafter"/>
</dbReference>
<keyword evidence="6 8" id="KW-0460">Magnesium</keyword>
<evidence type="ECO:0000256" key="7">
    <source>
        <dbReference type="ARBA" id="ARBA00033711"/>
    </source>
</evidence>
<reference evidence="9 10" key="1">
    <citation type="submission" date="2019-12" db="EMBL/GenBank/DDBJ databases">
        <title>Whole-genome analyses of novel actinobacteria.</title>
        <authorList>
            <person name="Sahin N."/>
            <person name="Saygin H."/>
        </authorList>
    </citation>
    <scope>NUCLEOTIDE SEQUENCE [LARGE SCALE GENOMIC DNA]</scope>
    <source>
        <strain evidence="9 10">KC615</strain>
    </source>
</reference>
<evidence type="ECO:0000256" key="6">
    <source>
        <dbReference type="ARBA" id="ARBA00022842"/>
    </source>
</evidence>
<dbReference type="InterPro" id="IPR036702">
    <property type="entry name" value="ComB-like_sf"/>
</dbReference>
<dbReference type="AlphaFoldDB" id="A0A6I4VWW3"/>
<evidence type="ECO:0000256" key="2">
    <source>
        <dbReference type="ARBA" id="ARBA00009997"/>
    </source>
</evidence>
<protein>
    <recommendedName>
        <fullName evidence="4 8">Probable 2-phosphosulfolactate phosphatase</fullName>
        <ecNumber evidence="3 8">3.1.3.71</ecNumber>
    </recommendedName>
</protein>
<proteinExistence type="inferred from homology"/>
<evidence type="ECO:0000313" key="9">
    <source>
        <dbReference type="EMBL" id="MXQ55121.1"/>
    </source>
</evidence>
<evidence type="ECO:0000256" key="1">
    <source>
        <dbReference type="ARBA" id="ARBA00001946"/>
    </source>
</evidence>
<dbReference type="Pfam" id="PF04029">
    <property type="entry name" value="2-ph_phosp"/>
    <property type="match status" value="1"/>
</dbReference>
<evidence type="ECO:0000256" key="5">
    <source>
        <dbReference type="ARBA" id="ARBA00022801"/>
    </source>
</evidence>
<dbReference type="PANTHER" id="PTHR37311:SF1">
    <property type="entry name" value="2-PHOSPHOSULFOLACTATE PHOSPHATASE-RELATED"/>
    <property type="match status" value="1"/>
</dbReference>
<evidence type="ECO:0000256" key="8">
    <source>
        <dbReference type="HAMAP-Rule" id="MF_00490"/>
    </source>
</evidence>
<sequence length="236" mass="26005">MNLTILFYPEERDYTDLFQGKTVIVLDILRATTSICTAMAHGAKEIIPVRKLEEALAHKGSNVIIAGEDNGLKPDSFDLGNSPSEYRNDRVKDKTIVFRTRNGTQAIVLSSPADHLLIGAFVNSKACAQKAASFHKDIVIFCSGTRGDFSLEDSAAAGYLALILSSEYNVKLDDAGLLLANTFQHIQQNSFSLLKQSRSSRRLKDIDKWDDVSDCLQIDTYPIVPIVHQGIISLDS</sequence>
<comment type="cofactor">
    <cofactor evidence="1 8">
        <name>Mg(2+)</name>
        <dbReference type="ChEBI" id="CHEBI:18420"/>
    </cofactor>
</comment>
<dbReference type="SUPFAM" id="SSF142823">
    <property type="entry name" value="ComB-like"/>
    <property type="match status" value="1"/>
</dbReference>
<dbReference type="HAMAP" id="MF_00490">
    <property type="entry name" value="ComB"/>
    <property type="match status" value="1"/>
</dbReference>
<dbReference type="RefSeq" id="WP_160802466.1">
    <property type="nucleotide sequence ID" value="NZ_WUUL01000011.1"/>
</dbReference>
<evidence type="ECO:0000313" key="10">
    <source>
        <dbReference type="Proteomes" id="UP000430692"/>
    </source>
</evidence>
<evidence type="ECO:0000256" key="3">
    <source>
        <dbReference type="ARBA" id="ARBA00012953"/>
    </source>
</evidence>
<comment type="similarity">
    <text evidence="2 8">Belongs to the ComB family.</text>
</comment>
<comment type="catalytic activity">
    <reaction evidence="7 8">
        <text>(2R)-O-phospho-3-sulfolactate + H2O = (2R)-3-sulfolactate + phosphate</text>
        <dbReference type="Rhea" id="RHEA:23416"/>
        <dbReference type="ChEBI" id="CHEBI:15377"/>
        <dbReference type="ChEBI" id="CHEBI:15597"/>
        <dbReference type="ChEBI" id="CHEBI:43474"/>
        <dbReference type="ChEBI" id="CHEBI:58738"/>
        <dbReference type="EC" id="3.1.3.71"/>
    </reaction>
</comment>
<gene>
    <name evidence="8" type="primary">comB</name>
    <name evidence="9" type="ORF">GSM42_15645</name>
</gene>
<organism evidence="9 10">
    <name type="scientific">Shimazuella alba</name>
    <dbReference type="NCBI Taxonomy" id="2690964"/>
    <lineage>
        <taxon>Bacteria</taxon>
        <taxon>Bacillati</taxon>
        <taxon>Bacillota</taxon>
        <taxon>Bacilli</taxon>
        <taxon>Bacillales</taxon>
        <taxon>Thermoactinomycetaceae</taxon>
        <taxon>Shimazuella</taxon>
    </lineage>
</organism>
<name>A0A6I4VWW3_9BACL</name>
<dbReference type="GO" id="GO:0000287">
    <property type="term" value="F:magnesium ion binding"/>
    <property type="evidence" value="ECO:0007669"/>
    <property type="project" value="UniProtKB-UniRule"/>
</dbReference>
<evidence type="ECO:0000256" key="4">
    <source>
        <dbReference type="ARBA" id="ARBA00021948"/>
    </source>
</evidence>
<keyword evidence="5 8" id="KW-0378">Hydrolase</keyword>
<dbReference type="Gene3D" id="3.90.1560.10">
    <property type="entry name" value="ComB-like"/>
    <property type="match status" value="1"/>
</dbReference>
<dbReference type="EC" id="3.1.3.71" evidence="3 8"/>
<dbReference type="PANTHER" id="PTHR37311">
    <property type="entry name" value="2-PHOSPHOSULFOLACTATE PHOSPHATASE-RELATED"/>
    <property type="match status" value="1"/>
</dbReference>
<dbReference type="EMBL" id="WUUL01000011">
    <property type="protein sequence ID" value="MXQ55121.1"/>
    <property type="molecule type" value="Genomic_DNA"/>
</dbReference>
<dbReference type="Proteomes" id="UP000430692">
    <property type="component" value="Unassembled WGS sequence"/>
</dbReference>